<organism evidence="2">
    <name type="scientific">Florenciella parvula</name>
    <dbReference type="NCBI Taxonomy" id="236787"/>
    <lineage>
        <taxon>Eukaryota</taxon>
        <taxon>Sar</taxon>
        <taxon>Stramenopiles</taxon>
        <taxon>Ochrophyta</taxon>
        <taxon>Dictyochophyceae</taxon>
        <taxon>Florenciellales</taxon>
        <taxon>Florenciella</taxon>
    </lineage>
</organism>
<protein>
    <recommendedName>
        <fullName evidence="1">COMM domain-containing protein</fullName>
    </recommendedName>
</protein>
<dbReference type="EMBL" id="HBGT01007060">
    <property type="protein sequence ID" value="CAD9395621.1"/>
    <property type="molecule type" value="Transcribed_RNA"/>
</dbReference>
<sequence length="215" mass="22962">MSKPLHKHMLACPVGFTRAVGLLNAAADADAAAVFEALVTEVFRFEENGGAIEQQRFRDELVGAGVAVTDTDMHSIVNALLYVCRGGEQHKIGPEGAPQLQEALQYHTELSPTAIACVARCWVATEEARVAAAPEGIAAVKKAFTIGQLVGVEWKVGVSVASSQCENLLAPFVSLVFRVAAVNGDVETQHIELTYAEFQDMNKTLVDVAALLETL</sequence>
<accession>A0A7S2FH59</accession>
<proteinExistence type="predicted"/>
<evidence type="ECO:0000313" key="2">
    <source>
        <dbReference type="EMBL" id="CAD9395621.1"/>
    </source>
</evidence>
<gene>
    <name evidence="2" type="ORF">FPAR1323_LOCUS3821</name>
</gene>
<name>A0A7S2FH59_9STRA</name>
<evidence type="ECO:0000259" key="1">
    <source>
        <dbReference type="PROSITE" id="PS51269"/>
    </source>
</evidence>
<reference evidence="2" key="1">
    <citation type="submission" date="2021-01" db="EMBL/GenBank/DDBJ databases">
        <authorList>
            <person name="Corre E."/>
            <person name="Pelletier E."/>
            <person name="Niang G."/>
            <person name="Scheremetjew M."/>
            <person name="Finn R."/>
            <person name="Kale V."/>
            <person name="Holt S."/>
            <person name="Cochrane G."/>
            <person name="Meng A."/>
            <person name="Brown T."/>
            <person name="Cohen L."/>
        </authorList>
    </citation>
    <scope>NUCLEOTIDE SEQUENCE</scope>
    <source>
        <strain evidence="2">RCC1693</strain>
    </source>
</reference>
<dbReference type="InterPro" id="IPR017920">
    <property type="entry name" value="COMM"/>
</dbReference>
<feature type="domain" description="COMM" evidence="1">
    <location>
        <begin position="148"/>
        <end position="215"/>
    </location>
</feature>
<dbReference type="Pfam" id="PF07258">
    <property type="entry name" value="COMM_domain"/>
    <property type="match status" value="1"/>
</dbReference>
<dbReference type="PROSITE" id="PS51269">
    <property type="entry name" value="COMM"/>
    <property type="match status" value="1"/>
</dbReference>
<dbReference type="AlphaFoldDB" id="A0A7S2FH59"/>